<dbReference type="FunCoup" id="A0A1X7V0B4">
    <property type="interactions" value="837"/>
</dbReference>
<feature type="domain" description="CHORD" evidence="6">
    <location>
        <begin position="7"/>
        <end position="66"/>
    </location>
</feature>
<feature type="compositionally biased region" description="Acidic residues" evidence="4">
    <location>
        <begin position="331"/>
        <end position="341"/>
    </location>
</feature>
<dbReference type="AlphaFoldDB" id="A0A1X7V0B4"/>
<keyword evidence="3" id="KW-0862">Zinc</keyword>
<keyword evidence="2" id="KW-0677">Repeat</keyword>
<proteinExistence type="predicted"/>
<evidence type="ECO:0000313" key="8">
    <source>
        <dbReference type="Proteomes" id="UP000007879"/>
    </source>
</evidence>
<protein>
    <recommendedName>
        <fullName evidence="9">CHORD domain-containing protein</fullName>
    </recommendedName>
</protein>
<dbReference type="PANTHER" id="PTHR46983:SF3">
    <property type="entry name" value="CHPADIPLOID STATE MAINTENANCE PROTEIN CHPA"/>
    <property type="match status" value="1"/>
</dbReference>
<feature type="domain" description="CS" evidence="5">
    <location>
        <begin position="228"/>
        <end position="318"/>
    </location>
</feature>
<dbReference type="InterPro" id="IPR039790">
    <property type="entry name" value="CHRD1"/>
</dbReference>
<evidence type="ECO:0000313" key="7">
    <source>
        <dbReference type="EnsemblMetazoa" id="Aqu2.1.33391_001"/>
    </source>
</evidence>
<dbReference type="InterPro" id="IPR008978">
    <property type="entry name" value="HSP20-like_chaperone"/>
</dbReference>
<dbReference type="Proteomes" id="UP000007879">
    <property type="component" value="Unassembled WGS sequence"/>
</dbReference>
<dbReference type="EnsemblMetazoa" id="Aqu2.1.33391_001">
    <property type="protein sequence ID" value="Aqu2.1.33391_001"/>
    <property type="gene ID" value="Aqu2.1.33391"/>
</dbReference>
<dbReference type="InterPro" id="IPR007051">
    <property type="entry name" value="CHORD_dom"/>
</dbReference>
<dbReference type="Pfam" id="PF04969">
    <property type="entry name" value="CS"/>
    <property type="match status" value="1"/>
</dbReference>
<evidence type="ECO:0000256" key="1">
    <source>
        <dbReference type="ARBA" id="ARBA00022723"/>
    </source>
</evidence>
<feature type="region of interest" description="Disordered" evidence="4">
    <location>
        <begin position="128"/>
        <end position="151"/>
    </location>
</feature>
<evidence type="ECO:0000259" key="6">
    <source>
        <dbReference type="PROSITE" id="PS51401"/>
    </source>
</evidence>
<dbReference type="EnsemblMetazoa" id="XM_019995833.1">
    <property type="protein sequence ID" value="XP_019851392.1"/>
    <property type="gene ID" value="LOC100632368"/>
</dbReference>
<feature type="domain" description="CHORD" evidence="6">
    <location>
        <begin position="161"/>
        <end position="220"/>
    </location>
</feature>
<evidence type="ECO:0000256" key="4">
    <source>
        <dbReference type="SAM" id="MobiDB-lite"/>
    </source>
</evidence>
<accession>A0A1X7V0B4</accession>
<evidence type="ECO:0000256" key="2">
    <source>
        <dbReference type="ARBA" id="ARBA00022737"/>
    </source>
</evidence>
<evidence type="ECO:0000256" key="3">
    <source>
        <dbReference type="ARBA" id="ARBA00022833"/>
    </source>
</evidence>
<evidence type="ECO:0008006" key="9">
    <source>
        <dbReference type="Google" id="ProtNLM"/>
    </source>
</evidence>
<sequence length="341" mass="37917">MSSLLLCYNKGCGKSFTEEENVNDVCTYHPGVPVFHDAMKGWSCCKKRSTDFTDFLNMPGCTKGKHNPVKPAEPVKTSETPLKKGEVIEVKAPMPKPKVPIERPSEDEPQIELKVSVSSSLKSALARLKVSEQETNSNNTAGTEEEAKGSEDDEILIGTQCKHGGCQATYLGPDSNLSDCQYHPGVPIFHEGYKLWSCCQKRTSDFNEFLRQEGCKAGNHLWKANGVEKPTRCDWHQTGSQIIISVFSKCSVPEACHFTANKTLVNAVISYEGGKRTFQKTWKLEGVIDPEKSKVELLGTKAEIKLRKFDGTPWKYLELRAAPVPKKTDNNDESNDEPNDN</sequence>
<dbReference type="Gene3D" id="4.10.1130.20">
    <property type="match status" value="2"/>
</dbReference>
<dbReference type="STRING" id="400682.A0A1X7V0B4"/>
<dbReference type="PANTHER" id="PTHR46983">
    <property type="entry name" value="CYSTEINE AND HISTIDINE-RICH DOMAIN-CONTAINING PROTEIN 1"/>
    <property type="match status" value="1"/>
</dbReference>
<organism evidence="7">
    <name type="scientific">Amphimedon queenslandica</name>
    <name type="common">Sponge</name>
    <dbReference type="NCBI Taxonomy" id="400682"/>
    <lineage>
        <taxon>Eukaryota</taxon>
        <taxon>Metazoa</taxon>
        <taxon>Porifera</taxon>
        <taxon>Demospongiae</taxon>
        <taxon>Heteroscleromorpha</taxon>
        <taxon>Haplosclerida</taxon>
        <taxon>Niphatidae</taxon>
        <taxon>Amphimedon</taxon>
    </lineage>
</organism>
<evidence type="ECO:0000259" key="5">
    <source>
        <dbReference type="PROSITE" id="PS51203"/>
    </source>
</evidence>
<dbReference type="eggNOG" id="KOG1667">
    <property type="taxonomic scope" value="Eukaryota"/>
</dbReference>
<keyword evidence="1" id="KW-0479">Metal-binding</keyword>
<dbReference type="KEGG" id="aqu:100632368"/>
<dbReference type="Gene3D" id="2.60.40.790">
    <property type="match status" value="1"/>
</dbReference>
<dbReference type="PROSITE" id="PS51203">
    <property type="entry name" value="CS"/>
    <property type="match status" value="1"/>
</dbReference>
<reference evidence="7" key="2">
    <citation type="submission" date="2017-05" db="UniProtKB">
        <authorList>
            <consortium name="EnsemblMetazoa"/>
        </authorList>
    </citation>
    <scope>IDENTIFICATION</scope>
</reference>
<dbReference type="OrthoDB" id="10261079at2759"/>
<gene>
    <name evidence="7" type="primary">100632368</name>
</gene>
<dbReference type="GO" id="GO:0046872">
    <property type="term" value="F:metal ion binding"/>
    <property type="evidence" value="ECO:0007669"/>
    <property type="project" value="UniProtKB-KW"/>
</dbReference>
<dbReference type="InterPro" id="IPR007052">
    <property type="entry name" value="CS_dom"/>
</dbReference>
<keyword evidence="8" id="KW-1185">Reference proteome</keyword>
<dbReference type="InParanoid" id="A0A1X7V0B4"/>
<dbReference type="PROSITE" id="PS51401">
    <property type="entry name" value="CHORD"/>
    <property type="match status" value="2"/>
</dbReference>
<dbReference type="SUPFAM" id="SSF49764">
    <property type="entry name" value="HSP20-like chaperones"/>
    <property type="match status" value="1"/>
</dbReference>
<feature type="compositionally biased region" description="Polar residues" evidence="4">
    <location>
        <begin position="133"/>
        <end position="142"/>
    </location>
</feature>
<name>A0A1X7V0B4_AMPQE</name>
<feature type="region of interest" description="Disordered" evidence="4">
    <location>
        <begin position="321"/>
        <end position="341"/>
    </location>
</feature>
<reference evidence="8" key="1">
    <citation type="journal article" date="2010" name="Nature">
        <title>The Amphimedon queenslandica genome and the evolution of animal complexity.</title>
        <authorList>
            <person name="Srivastava M."/>
            <person name="Simakov O."/>
            <person name="Chapman J."/>
            <person name="Fahey B."/>
            <person name="Gauthier M.E."/>
            <person name="Mitros T."/>
            <person name="Richards G.S."/>
            <person name="Conaco C."/>
            <person name="Dacre M."/>
            <person name="Hellsten U."/>
            <person name="Larroux C."/>
            <person name="Putnam N.H."/>
            <person name="Stanke M."/>
            <person name="Adamska M."/>
            <person name="Darling A."/>
            <person name="Degnan S.M."/>
            <person name="Oakley T.H."/>
            <person name="Plachetzki D.C."/>
            <person name="Zhai Y."/>
            <person name="Adamski M."/>
            <person name="Calcino A."/>
            <person name="Cummins S.F."/>
            <person name="Goodstein D.M."/>
            <person name="Harris C."/>
            <person name="Jackson D.J."/>
            <person name="Leys S.P."/>
            <person name="Shu S."/>
            <person name="Woodcroft B.J."/>
            <person name="Vervoort M."/>
            <person name="Kosik K.S."/>
            <person name="Manning G."/>
            <person name="Degnan B.M."/>
            <person name="Rokhsar D.S."/>
        </authorList>
    </citation>
    <scope>NUCLEOTIDE SEQUENCE [LARGE SCALE GENOMIC DNA]</scope>
</reference>
<dbReference type="Pfam" id="PF04968">
    <property type="entry name" value="CHORD"/>
    <property type="match status" value="2"/>
</dbReference>